<reference evidence="2 3" key="1">
    <citation type="submission" date="2016-10" db="EMBL/GenBank/DDBJ databases">
        <title>Draft genome sequence of Coniochaeta ligniaria NRRL30616, a lignocellulolytic fungus for bioabatement of inhibitors in plant biomass hydrolysates.</title>
        <authorList>
            <consortium name="DOE Joint Genome Institute"/>
            <person name="Jimenez D.J."/>
            <person name="Hector R.E."/>
            <person name="Riley R."/>
            <person name="Sun H."/>
            <person name="Grigoriev I.V."/>
            <person name="Van Elsas J.D."/>
            <person name="Nichols N.N."/>
        </authorList>
    </citation>
    <scope>NUCLEOTIDE SEQUENCE [LARGE SCALE GENOMIC DNA]</scope>
    <source>
        <strain evidence="2 3">NRRL 30616</strain>
    </source>
</reference>
<feature type="compositionally biased region" description="Polar residues" evidence="1">
    <location>
        <begin position="100"/>
        <end position="110"/>
    </location>
</feature>
<organism evidence="2 3">
    <name type="scientific">Coniochaeta ligniaria NRRL 30616</name>
    <dbReference type="NCBI Taxonomy" id="1408157"/>
    <lineage>
        <taxon>Eukaryota</taxon>
        <taxon>Fungi</taxon>
        <taxon>Dikarya</taxon>
        <taxon>Ascomycota</taxon>
        <taxon>Pezizomycotina</taxon>
        <taxon>Sordariomycetes</taxon>
        <taxon>Sordariomycetidae</taxon>
        <taxon>Coniochaetales</taxon>
        <taxon>Coniochaetaceae</taxon>
        <taxon>Coniochaeta</taxon>
    </lineage>
</organism>
<name>A0A1J7I742_9PEZI</name>
<dbReference type="AlphaFoldDB" id="A0A1J7I742"/>
<gene>
    <name evidence="2" type="ORF">CONLIGDRAFT_142233</name>
</gene>
<evidence type="ECO:0000313" key="2">
    <source>
        <dbReference type="EMBL" id="OIW23318.1"/>
    </source>
</evidence>
<dbReference type="InParanoid" id="A0A1J7I742"/>
<sequence length="140" mass="15280">MDTSSQQKMTHHPALDAVLALQQASAFSTLPEPDRDHEHRGQQLSLQRIWELLPAEQRNKVRLEFGRGGSHVVRPLPLPLFGKLTGSSATAAVRPPEVSDTGQEVVQSSADRLYRFPTPSQEPTPGTAINQAPGPGDMRV</sequence>
<feature type="region of interest" description="Disordered" evidence="1">
    <location>
        <begin position="90"/>
        <end position="140"/>
    </location>
</feature>
<dbReference type="Proteomes" id="UP000182658">
    <property type="component" value="Unassembled WGS sequence"/>
</dbReference>
<dbReference type="EMBL" id="KV875107">
    <property type="protein sequence ID" value="OIW23318.1"/>
    <property type="molecule type" value="Genomic_DNA"/>
</dbReference>
<proteinExistence type="predicted"/>
<evidence type="ECO:0000313" key="3">
    <source>
        <dbReference type="Proteomes" id="UP000182658"/>
    </source>
</evidence>
<feature type="compositionally biased region" description="Polar residues" evidence="1">
    <location>
        <begin position="118"/>
        <end position="130"/>
    </location>
</feature>
<evidence type="ECO:0000256" key="1">
    <source>
        <dbReference type="SAM" id="MobiDB-lite"/>
    </source>
</evidence>
<keyword evidence="3" id="KW-1185">Reference proteome</keyword>
<protein>
    <submittedName>
        <fullName evidence="2">Uncharacterized protein</fullName>
    </submittedName>
</protein>
<accession>A0A1J7I742</accession>